<evidence type="ECO:0000313" key="7">
    <source>
        <dbReference type="EMBL" id="MDO6670538.1"/>
    </source>
</evidence>
<dbReference type="Proteomes" id="UP001170481">
    <property type="component" value="Unassembled WGS sequence"/>
</dbReference>
<keyword evidence="2 4" id="KW-0238">DNA-binding</keyword>
<dbReference type="Gene3D" id="1.10.357.10">
    <property type="entry name" value="Tetracycline Repressor, domain 2"/>
    <property type="match status" value="1"/>
</dbReference>
<sequence length="217" mass="24393">MNSSVNGRRTVGRPRNTDSDARRERILEVATDIFSREGYRSTAMTTIARGAGLSQTGLLHHFPNKNALLNAVMTRRDSLDWLKIDLAGTRARGWDYIENLVSLVENNQENKSIVKLFTTLSGEAVDIDHPANQWLLEHHQSFSDAICQALKEAISDGVIDANAPVESIARTIMAVMDGLQIQWLSNADYTDMSHDFSLYIDTVRQQWQAPYKAEQDT</sequence>
<proteinExistence type="predicted"/>
<feature type="domain" description="HTH tetR-type" evidence="6">
    <location>
        <begin position="20"/>
        <end position="80"/>
    </location>
</feature>
<keyword evidence="1" id="KW-0805">Transcription regulation</keyword>
<reference evidence="7" key="1">
    <citation type="submission" date="2023-07" db="EMBL/GenBank/DDBJ databases">
        <title>Genome content predicts the carbon catabolic preferences of heterotrophic bacteria.</title>
        <authorList>
            <person name="Gralka M."/>
        </authorList>
    </citation>
    <scope>NUCLEOTIDE SEQUENCE</scope>
    <source>
        <strain evidence="7">C2R13</strain>
    </source>
</reference>
<dbReference type="PRINTS" id="PR00455">
    <property type="entry name" value="HTHTETR"/>
</dbReference>
<evidence type="ECO:0000256" key="1">
    <source>
        <dbReference type="ARBA" id="ARBA00023015"/>
    </source>
</evidence>
<name>A0AAP4X024_9GAMM</name>
<evidence type="ECO:0000313" key="8">
    <source>
        <dbReference type="Proteomes" id="UP001170481"/>
    </source>
</evidence>
<dbReference type="AlphaFoldDB" id="A0AAP4X024"/>
<dbReference type="RefSeq" id="WP_303592361.1">
    <property type="nucleotide sequence ID" value="NZ_JAUORK010000001.1"/>
</dbReference>
<feature type="DNA-binding region" description="H-T-H motif" evidence="4">
    <location>
        <begin position="43"/>
        <end position="62"/>
    </location>
</feature>
<dbReference type="InterPro" id="IPR009057">
    <property type="entry name" value="Homeodomain-like_sf"/>
</dbReference>
<dbReference type="Gene3D" id="1.10.10.60">
    <property type="entry name" value="Homeodomain-like"/>
    <property type="match status" value="1"/>
</dbReference>
<keyword evidence="3" id="KW-0804">Transcription</keyword>
<dbReference type="SUPFAM" id="SSF46689">
    <property type="entry name" value="Homeodomain-like"/>
    <property type="match status" value="1"/>
</dbReference>
<dbReference type="EMBL" id="JAUORK010000001">
    <property type="protein sequence ID" value="MDO6670538.1"/>
    <property type="molecule type" value="Genomic_DNA"/>
</dbReference>
<feature type="region of interest" description="Disordered" evidence="5">
    <location>
        <begin position="1"/>
        <end position="22"/>
    </location>
</feature>
<dbReference type="Pfam" id="PF00440">
    <property type="entry name" value="TetR_N"/>
    <property type="match status" value="1"/>
</dbReference>
<protein>
    <submittedName>
        <fullName evidence="7">TetR/AcrR family transcriptional regulator</fullName>
    </submittedName>
</protein>
<dbReference type="InterPro" id="IPR001647">
    <property type="entry name" value="HTH_TetR"/>
</dbReference>
<evidence type="ECO:0000256" key="4">
    <source>
        <dbReference type="PROSITE-ProRule" id="PRU00335"/>
    </source>
</evidence>
<dbReference type="InterPro" id="IPR036271">
    <property type="entry name" value="Tet_transcr_reg_TetR-rel_C_sf"/>
</dbReference>
<accession>A0AAP4X024</accession>
<evidence type="ECO:0000256" key="2">
    <source>
        <dbReference type="ARBA" id="ARBA00023125"/>
    </source>
</evidence>
<dbReference type="GO" id="GO:0003677">
    <property type="term" value="F:DNA binding"/>
    <property type="evidence" value="ECO:0007669"/>
    <property type="project" value="UniProtKB-UniRule"/>
</dbReference>
<evidence type="ECO:0000256" key="3">
    <source>
        <dbReference type="ARBA" id="ARBA00023163"/>
    </source>
</evidence>
<comment type="caution">
    <text evidence="7">The sequence shown here is derived from an EMBL/GenBank/DDBJ whole genome shotgun (WGS) entry which is preliminary data.</text>
</comment>
<organism evidence="7 8">
    <name type="scientific">Cobetia amphilecti</name>
    <dbReference type="NCBI Taxonomy" id="1055104"/>
    <lineage>
        <taxon>Bacteria</taxon>
        <taxon>Pseudomonadati</taxon>
        <taxon>Pseudomonadota</taxon>
        <taxon>Gammaproteobacteria</taxon>
        <taxon>Oceanospirillales</taxon>
        <taxon>Halomonadaceae</taxon>
        <taxon>Cobetia</taxon>
    </lineage>
</organism>
<dbReference type="SUPFAM" id="SSF48498">
    <property type="entry name" value="Tetracyclin repressor-like, C-terminal domain"/>
    <property type="match status" value="1"/>
</dbReference>
<dbReference type="PANTHER" id="PTHR47506:SF6">
    <property type="entry name" value="HTH-TYPE TRANSCRIPTIONAL REPRESSOR NEMR"/>
    <property type="match status" value="1"/>
</dbReference>
<evidence type="ECO:0000259" key="6">
    <source>
        <dbReference type="PROSITE" id="PS50977"/>
    </source>
</evidence>
<dbReference type="PANTHER" id="PTHR47506">
    <property type="entry name" value="TRANSCRIPTIONAL REGULATORY PROTEIN"/>
    <property type="match status" value="1"/>
</dbReference>
<evidence type="ECO:0000256" key="5">
    <source>
        <dbReference type="SAM" id="MobiDB-lite"/>
    </source>
</evidence>
<gene>
    <name evidence="7" type="ORF">Q4535_00260</name>
</gene>
<dbReference type="PROSITE" id="PS50977">
    <property type="entry name" value="HTH_TETR_2"/>
    <property type="match status" value="1"/>
</dbReference>